<organism evidence="2 3">
    <name type="scientific">Lacinutrix iliipiscaria</name>
    <dbReference type="NCBI Taxonomy" id="1230532"/>
    <lineage>
        <taxon>Bacteria</taxon>
        <taxon>Pseudomonadati</taxon>
        <taxon>Bacteroidota</taxon>
        <taxon>Flavobacteriia</taxon>
        <taxon>Flavobacteriales</taxon>
        <taxon>Flavobacteriaceae</taxon>
        <taxon>Lacinutrix</taxon>
    </lineage>
</organism>
<keyword evidence="1" id="KW-0812">Transmembrane</keyword>
<reference evidence="3" key="1">
    <citation type="journal article" date="2019" name="Int. J. Syst. Evol. Microbiol.">
        <title>The Global Catalogue of Microorganisms (GCM) 10K type strain sequencing project: providing services to taxonomists for standard genome sequencing and annotation.</title>
        <authorList>
            <consortium name="The Broad Institute Genomics Platform"/>
            <consortium name="The Broad Institute Genome Sequencing Center for Infectious Disease"/>
            <person name="Wu L."/>
            <person name="Ma J."/>
        </authorList>
    </citation>
    <scope>NUCLEOTIDE SEQUENCE [LARGE SCALE GENOMIC DNA]</scope>
    <source>
        <strain evidence="3">KCTC 32141</strain>
    </source>
</reference>
<evidence type="ECO:0000313" key="3">
    <source>
        <dbReference type="Proteomes" id="UP001597533"/>
    </source>
</evidence>
<comment type="caution">
    <text evidence="2">The sequence shown here is derived from an EMBL/GenBank/DDBJ whole genome shotgun (WGS) entry which is preliminary data.</text>
</comment>
<keyword evidence="1" id="KW-1133">Transmembrane helix</keyword>
<gene>
    <name evidence="2" type="ORF">ACFS5M_10180</name>
</gene>
<dbReference type="RefSeq" id="WP_183489812.1">
    <property type="nucleotide sequence ID" value="NZ_JBHUOV010000005.1"/>
</dbReference>
<keyword evidence="3" id="KW-1185">Reference proteome</keyword>
<dbReference type="Proteomes" id="UP001597533">
    <property type="component" value="Unassembled WGS sequence"/>
</dbReference>
<accession>A0ABW5WP90</accession>
<dbReference type="Pfam" id="PF13858">
    <property type="entry name" value="DUF4199"/>
    <property type="match status" value="1"/>
</dbReference>
<feature type="transmembrane region" description="Helical" evidence="1">
    <location>
        <begin position="80"/>
        <end position="101"/>
    </location>
</feature>
<feature type="transmembrane region" description="Helical" evidence="1">
    <location>
        <begin position="143"/>
        <end position="167"/>
    </location>
</feature>
<evidence type="ECO:0000256" key="1">
    <source>
        <dbReference type="SAM" id="Phobius"/>
    </source>
</evidence>
<evidence type="ECO:0000313" key="2">
    <source>
        <dbReference type="EMBL" id="MFD2824040.1"/>
    </source>
</evidence>
<keyword evidence="1" id="KW-0472">Membrane</keyword>
<feature type="transmembrane region" description="Helical" evidence="1">
    <location>
        <begin position="40"/>
        <end position="59"/>
    </location>
</feature>
<protein>
    <submittedName>
        <fullName evidence="2">DUF4199 domain-containing protein</fullName>
    </submittedName>
</protein>
<feature type="transmembrane region" description="Helical" evidence="1">
    <location>
        <begin position="12"/>
        <end position="34"/>
    </location>
</feature>
<proteinExistence type="predicted"/>
<dbReference type="InterPro" id="IPR025250">
    <property type="entry name" value="DUF4199"/>
</dbReference>
<sequence>MENQAATTGKYALKFGLLLGLISILYNVVLYVMGMHMEQNLVNGLIGIVIMIVFIIYGIREFKKANGNILSTGQALKTGVGIALVAGVISVIYTMILMNFIEPDMMSQILEKQQEAMIESNPNMTQDQLDAALAMSEKFSSPAIISAMALIWSVILGFIISLIGGLIMKREA</sequence>
<name>A0ABW5WP90_9FLAO</name>
<dbReference type="EMBL" id="JBHUOV010000005">
    <property type="protein sequence ID" value="MFD2824040.1"/>
    <property type="molecule type" value="Genomic_DNA"/>
</dbReference>